<proteinExistence type="predicted"/>
<dbReference type="Pfam" id="PF04402">
    <property type="entry name" value="SIMPL"/>
    <property type="match status" value="1"/>
</dbReference>
<dbReference type="PANTHER" id="PTHR34387:SF1">
    <property type="entry name" value="PERIPLASMIC IMMUNOGENIC PROTEIN"/>
    <property type="match status" value="1"/>
</dbReference>
<dbReference type="InterPro" id="IPR007497">
    <property type="entry name" value="SIMPL/DUF541"/>
</dbReference>
<dbReference type="Gene3D" id="3.30.70.2970">
    <property type="entry name" value="Protein of unknown function (DUF541), domain 2"/>
    <property type="match status" value="1"/>
</dbReference>
<dbReference type="Gene3D" id="3.30.110.170">
    <property type="entry name" value="Protein of unknown function (DUF541), domain 1"/>
    <property type="match status" value="1"/>
</dbReference>
<keyword evidence="1" id="KW-0732">Signal</keyword>
<dbReference type="RefSeq" id="WP_261500965.1">
    <property type="nucleotide sequence ID" value="NZ_JAODYH010000006.1"/>
</dbReference>
<feature type="chain" id="PRO_5046663522" evidence="1">
    <location>
        <begin position="23"/>
        <end position="235"/>
    </location>
</feature>
<organism evidence="2 3">
    <name type="scientific">Acidovorax bellezanensis</name>
    <dbReference type="NCBI Taxonomy" id="2976702"/>
    <lineage>
        <taxon>Bacteria</taxon>
        <taxon>Pseudomonadati</taxon>
        <taxon>Pseudomonadota</taxon>
        <taxon>Betaproteobacteria</taxon>
        <taxon>Burkholderiales</taxon>
        <taxon>Comamonadaceae</taxon>
        <taxon>Acidovorax</taxon>
    </lineage>
</organism>
<sequence>MKKLSQWIVVGALCAGASVAGAQTTPPLLNVLQLSSTGTVEVTQDLLVMTLAATREGSDAASVQSQLQKVLDQALTTAKRQAQPGQLDVRTGSFGIYPRNNKDGKVTGWQGRAELILQGRDFDRITRTVAQIDGMPVSQTGFGLSREAREKVEGQAQSEAIGRFQSKAKELAQAFGFAQYTVREVSVNSNDMAFAPRMSMMAKGMSADAAAAPIPVEAGKAQVVVNVSGSVQMVK</sequence>
<evidence type="ECO:0000313" key="2">
    <source>
        <dbReference type="EMBL" id="MCT9811715.1"/>
    </source>
</evidence>
<reference evidence="2 3" key="1">
    <citation type="submission" date="2022-09" db="EMBL/GenBank/DDBJ databases">
        <title>Draft genome of isolate Be4.</title>
        <authorList>
            <person name="Sanchez-Castro I."/>
            <person name="Martinez-Rodriguez P."/>
            <person name="Descostes M."/>
            <person name="Merroun M."/>
        </authorList>
    </citation>
    <scope>NUCLEOTIDE SEQUENCE [LARGE SCALE GENOMIC DNA]</scope>
    <source>
        <strain evidence="2 3">Be4</strain>
    </source>
</reference>
<protein>
    <submittedName>
        <fullName evidence="2">SIMPL domain-containing protein</fullName>
    </submittedName>
</protein>
<accession>A0ABT2PN86</accession>
<name>A0ABT2PN86_9BURK</name>
<keyword evidence="3" id="KW-1185">Reference proteome</keyword>
<dbReference type="EMBL" id="JAODYH010000006">
    <property type="protein sequence ID" value="MCT9811715.1"/>
    <property type="molecule type" value="Genomic_DNA"/>
</dbReference>
<feature type="signal peptide" evidence="1">
    <location>
        <begin position="1"/>
        <end position="22"/>
    </location>
</feature>
<dbReference type="PANTHER" id="PTHR34387">
    <property type="entry name" value="SLR1258 PROTEIN"/>
    <property type="match status" value="1"/>
</dbReference>
<evidence type="ECO:0000313" key="3">
    <source>
        <dbReference type="Proteomes" id="UP001525968"/>
    </source>
</evidence>
<comment type="caution">
    <text evidence="2">The sequence shown here is derived from an EMBL/GenBank/DDBJ whole genome shotgun (WGS) entry which is preliminary data.</text>
</comment>
<dbReference type="Proteomes" id="UP001525968">
    <property type="component" value="Unassembled WGS sequence"/>
</dbReference>
<gene>
    <name evidence="2" type="ORF">N0K08_13775</name>
</gene>
<evidence type="ECO:0000256" key="1">
    <source>
        <dbReference type="SAM" id="SignalP"/>
    </source>
</evidence>
<dbReference type="InterPro" id="IPR052022">
    <property type="entry name" value="26kDa_periplasmic_antigen"/>
</dbReference>